<comment type="caution">
    <text evidence="1">The sequence shown here is derived from an EMBL/GenBank/DDBJ whole genome shotgun (WGS) entry which is preliminary data.</text>
</comment>
<dbReference type="Gene3D" id="3.40.50.300">
    <property type="entry name" value="P-loop containing nucleotide triphosphate hydrolases"/>
    <property type="match status" value="1"/>
</dbReference>
<dbReference type="RefSeq" id="WP_268943578.1">
    <property type="nucleotide sequence ID" value="NZ_JAPTYD010000040.1"/>
</dbReference>
<evidence type="ECO:0000313" key="1">
    <source>
        <dbReference type="EMBL" id="MCZ0963491.1"/>
    </source>
</evidence>
<dbReference type="EMBL" id="JAPTYD010000040">
    <property type="protein sequence ID" value="MCZ0963491.1"/>
    <property type="molecule type" value="Genomic_DNA"/>
</dbReference>
<evidence type="ECO:0000313" key="2">
    <source>
        <dbReference type="Proteomes" id="UP001149822"/>
    </source>
</evidence>
<dbReference type="Proteomes" id="UP001149822">
    <property type="component" value="Unassembled WGS sequence"/>
</dbReference>
<accession>A0ABT4JAJ2</accession>
<gene>
    <name evidence="1" type="ORF">OU682_17945</name>
</gene>
<protein>
    <submittedName>
        <fullName evidence="1">Type IV secretory system conjugative DNA transfer family protein</fullName>
    </submittedName>
</protein>
<dbReference type="InterPro" id="IPR027417">
    <property type="entry name" value="P-loop_NTPase"/>
</dbReference>
<proteinExistence type="predicted"/>
<sequence length="58" mass="6322">MSSTPPLGKWRLDGLLFCLDVIAALGHMESIEKAAGQIAGFGVKLWPVVQDLTQLQRD</sequence>
<organism evidence="1 2">
    <name type="scientific">Paracoccus benzoatiresistens</name>
    <dbReference type="NCBI Taxonomy" id="2997341"/>
    <lineage>
        <taxon>Bacteria</taxon>
        <taxon>Pseudomonadati</taxon>
        <taxon>Pseudomonadota</taxon>
        <taxon>Alphaproteobacteria</taxon>
        <taxon>Rhodobacterales</taxon>
        <taxon>Paracoccaceae</taxon>
        <taxon>Paracoccus</taxon>
    </lineage>
</organism>
<dbReference type="InterPro" id="IPR003688">
    <property type="entry name" value="TraG/VirD4"/>
</dbReference>
<dbReference type="Pfam" id="PF02534">
    <property type="entry name" value="T4SS-DNA_transf"/>
    <property type="match status" value="1"/>
</dbReference>
<keyword evidence="2" id="KW-1185">Reference proteome</keyword>
<name>A0ABT4JAJ2_9RHOB</name>
<reference evidence="1" key="1">
    <citation type="submission" date="2022-12" db="EMBL/GenBank/DDBJ databases">
        <title>Paracoccus sp. EF6 isolated from a lake water.</title>
        <authorList>
            <person name="Liu H."/>
        </authorList>
    </citation>
    <scope>NUCLEOTIDE SEQUENCE</scope>
    <source>
        <strain evidence="1">EF6</strain>
    </source>
</reference>